<dbReference type="RefSeq" id="WP_130977296.1">
    <property type="nucleotide sequence ID" value="NZ_SISF01000023.1"/>
</dbReference>
<protein>
    <submittedName>
        <fullName evidence="1">Uncharacterized protein</fullName>
    </submittedName>
</protein>
<name>A0ABY1YC57_9HYPH</name>
<proteinExistence type="predicted"/>
<dbReference type="GeneID" id="301040491"/>
<dbReference type="EMBL" id="SISF01000023">
    <property type="protein sequence ID" value="TBN17119.1"/>
    <property type="molecule type" value="Genomic_DNA"/>
</dbReference>
<comment type="caution">
    <text evidence="1">The sequence shown here is derived from an EMBL/GenBank/DDBJ whole genome shotgun (WGS) entry which is preliminary data.</text>
</comment>
<sequence>MKEAKLFLPFPTPPSLSEFLDILSVKPGGLAAQLTKNVYDAFFVGSLDLKEGYRRYYCVEYPTLRCYLAMVHGERFEEADLDQTHIFRITDLPQMVDDFQGGTYLDTVLEVLEKWRAGREN</sequence>
<reference evidence="1 2" key="1">
    <citation type="submission" date="2019-02" db="EMBL/GenBank/DDBJ databases">
        <title>Current taxonomic status of genus Agrobacterium and description of Agrobacterium cavarae sp. nov. isolated from maize roots.</title>
        <authorList>
            <person name="Flores-Felix J.D."/>
            <person name="Menendez E."/>
            <person name="Ramirez-Bahena M.H."/>
            <person name="Garcia-Fraile P."/>
            <person name="Velazquez E."/>
        </authorList>
    </citation>
    <scope>NUCLEOTIDE SEQUENCE [LARGE SCALE GENOMIC DNA]</scope>
    <source>
        <strain evidence="1 2">RZME10</strain>
    </source>
</reference>
<dbReference type="Proteomes" id="UP000294239">
    <property type="component" value="Unassembled WGS sequence"/>
</dbReference>
<gene>
    <name evidence="1" type="ORF">EYC79_04770</name>
</gene>
<keyword evidence="2" id="KW-1185">Reference proteome</keyword>
<evidence type="ECO:0000313" key="2">
    <source>
        <dbReference type="Proteomes" id="UP000294239"/>
    </source>
</evidence>
<evidence type="ECO:0000313" key="1">
    <source>
        <dbReference type="EMBL" id="TBN17119.1"/>
    </source>
</evidence>
<accession>A0ABY1YC57</accession>
<organism evidence="1 2">
    <name type="scientific">Agrobacterium cavarae</name>
    <dbReference type="NCBI Taxonomy" id="2528239"/>
    <lineage>
        <taxon>Bacteria</taxon>
        <taxon>Pseudomonadati</taxon>
        <taxon>Pseudomonadota</taxon>
        <taxon>Alphaproteobacteria</taxon>
        <taxon>Hyphomicrobiales</taxon>
        <taxon>Rhizobiaceae</taxon>
        <taxon>Rhizobium/Agrobacterium group</taxon>
        <taxon>Agrobacterium</taxon>
    </lineage>
</organism>